<protein>
    <submittedName>
        <fullName evidence="3">Uncharacterized protein</fullName>
    </submittedName>
</protein>
<comment type="caution">
    <text evidence="3">The sequence shown here is derived from an EMBL/GenBank/DDBJ whole genome shotgun (WGS) entry which is preliminary data.</text>
</comment>
<feature type="coiled-coil region" evidence="1">
    <location>
        <begin position="39"/>
        <end position="66"/>
    </location>
</feature>
<name>A0A7J3JRH0_9CREN</name>
<dbReference type="EMBL" id="DTBZ01000081">
    <property type="protein sequence ID" value="HGQ18179.1"/>
    <property type="molecule type" value="Genomic_DNA"/>
</dbReference>
<evidence type="ECO:0000256" key="1">
    <source>
        <dbReference type="SAM" id="Coils"/>
    </source>
</evidence>
<feature type="compositionally biased region" description="Basic residues" evidence="2">
    <location>
        <begin position="1"/>
        <end position="10"/>
    </location>
</feature>
<dbReference type="AlphaFoldDB" id="A0A7J3JRH0"/>
<feature type="region of interest" description="Disordered" evidence="2">
    <location>
        <begin position="1"/>
        <end position="35"/>
    </location>
</feature>
<keyword evidence="1" id="KW-0175">Coiled coil</keyword>
<evidence type="ECO:0000313" key="3">
    <source>
        <dbReference type="EMBL" id="HGQ18179.1"/>
    </source>
</evidence>
<evidence type="ECO:0000256" key="2">
    <source>
        <dbReference type="SAM" id="MobiDB-lite"/>
    </source>
</evidence>
<reference evidence="3" key="1">
    <citation type="journal article" date="2020" name="mSystems">
        <title>Genome- and Community-Level Interaction Insights into Carbon Utilization and Element Cycling Functions of Hydrothermarchaeota in Hydrothermal Sediment.</title>
        <authorList>
            <person name="Zhou Z."/>
            <person name="Liu Y."/>
            <person name="Xu W."/>
            <person name="Pan J."/>
            <person name="Luo Z.H."/>
            <person name="Li M."/>
        </authorList>
    </citation>
    <scope>NUCLEOTIDE SEQUENCE [LARGE SCALE GENOMIC DNA]</scope>
    <source>
        <strain evidence="3">SpSt-657</strain>
    </source>
</reference>
<accession>A0A7J3JRH0</accession>
<proteinExistence type="predicted"/>
<sequence>MSESVKKRKTVYGESSTKGEEEFSENDVATSVSSPIGMMQVTEAIREELTNEMQQLLLKAHELSFEYSTLDCDNITQCPLAKKSKELFRVIKRLNELMKKISQAQKPY</sequence>
<gene>
    <name evidence="3" type="ORF">ENU30_04300</name>
</gene>
<organism evidence="3">
    <name type="scientific">Ignisphaera aggregans</name>
    <dbReference type="NCBI Taxonomy" id="334771"/>
    <lineage>
        <taxon>Archaea</taxon>
        <taxon>Thermoproteota</taxon>
        <taxon>Thermoprotei</taxon>
        <taxon>Desulfurococcales</taxon>
        <taxon>Desulfurococcaceae</taxon>
        <taxon>Ignisphaera</taxon>
    </lineage>
</organism>